<dbReference type="AlphaFoldDB" id="A0A060Y192"/>
<dbReference type="GO" id="GO:0019905">
    <property type="term" value="F:syntaxin binding"/>
    <property type="evidence" value="ECO:0007669"/>
    <property type="project" value="TreeGrafter"/>
</dbReference>
<reference evidence="1" key="1">
    <citation type="journal article" date="2014" name="Nat. Commun.">
        <title>The rainbow trout genome provides novel insights into evolution after whole-genome duplication in vertebrates.</title>
        <authorList>
            <person name="Berthelot C."/>
            <person name="Brunet F."/>
            <person name="Chalopin D."/>
            <person name="Juanchich A."/>
            <person name="Bernard M."/>
            <person name="Noel B."/>
            <person name="Bento P."/>
            <person name="Da Silva C."/>
            <person name="Labadie K."/>
            <person name="Alberti A."/>
            <person name="Aury J.M."/>
            <person name="Louis A."/>
            <person name="Dehais P."/>
            <person name="Bardou P."/>
            <person name="Montfort J."/>
            <person name="Klopp C."/>
            <person name="Cabau C."/>
            <person name="Gaspin C."/>
            <person name="Thorgaard G.H."/>
            <person name="Boussaha M."/>
            <person name="Quillet E."/>
            <person name="Guyomard R."/>
            <person name="Galiana D."/>
            <person name="Bobe J."/>
            <person name="Volff J.N."/>
            <person name="Genet C."/>
            <person name="Wincker P."/>
            <person name="Jaillon O."/>
            <person name="Roest Crollius H."/>
            <person name="Guiguen Y."/>
        </authorList>
    </citation>
    <scope>NUCLEOTIDE SEQUENCE [LARGE SCALE GENOMIC DNA]</scope>
</reference>
<sequence length="86" mass="9467">MKKFNIRKVLDGLKEQASSSVSSGQSGAPENNLMHETLQSENFQLCKTVRHGFPYQPSSMAHDPVQKILAIGTQSGALRLYPFCSV</sequence>
<organism evidence="1 2">
    <name type="scientific">Oncorhynchus mykiss</name>
    <name type="common">Rainbow trout</name>
    <name type="synonym">Salmo gairdneri</name>
    <dbReference type="NCBI Taxonomy" id="8022"/>
    <lineage>
        <taxon>Eukaryota</taxon>
        <taxon>Metazoa</taxon>
        <taxon>Chordata</taxon>
        <taxon>Craniata</taxon>
        <taxon>Vertebrata</taxon>
        <taxon>Euteleostomi</taxon>
        <taxon>Actinopterygii</taxon>
        <taxon>Neopterygii</taxon>
        <taxon>Teleostei</taxon>
        <taxon>Protacanthopterygii</taxon>
        <taxon>Salmoniformes</taxon>
        <taxon>Salmonidae</taxon>
        <taxon>Salmoninae</taxon>
        <taxon>Oncorhynchus</taxon>
    </lineage>
</organism>
<evidence type="ECO:0000313" key="1">
    <source>
        <dbReference type="EMBL" id="CDQ85501.1"/>
    </source>
</evidence>
<dbReference type="Proteomes" id="UP000193380">
    <property type="component" value="Unassembled WGS sequence"/>
</dbReference>
<dbReference type="GO" id="GO:0005096">
    <property type="term" value="F:GTPase activator activity"/>
    <property type="evidence" value="ECO:0007669"/>
    <property type="project" value="TreeGrafter"/>
</dbReference>
<dbReference type="PaxDb" id="8022-A0A060Y192"/>
<dbReference type="PANTHER" id="PTHR10241">
    <property type="entry name" value="LETHAL 2 GIANT LARVAE PROTEIN"/>
    <property type="match status" value="1"/>
</dbReference>
<dbReference type="GO" id="GO:0031201">
    <property type="term" value="C:SNARE complex"/>
    <property type="evidence" value="ECO:0007669"/>
    <property type="project" value="TreeGrafter"/>
</dbReference>
<evidence type="ECO:0008006" key="3">
    <source>
        <dbReference type="Google" id="ProtNLM"/>
    </source>
</evidence>
<dbReference type="EMBL" id="FR906835">
    <property type="protein sequence ID" value="CDQ85501.1"/>
    <property type="molecule type" value="Genomic_DNA"/>
</dbReference>
<proteinExistence type="predicted"/>
<evidence type="ECO:0000313" key="2">
    <source>
        <dbReference type="Proteomes" id="UP000193380"/>
    </source>
</evidence>
<accession>A0A060Y192</accession>
<dbReference type="GO" id="GO:0006893">
    <property type="term" value="P:Golgi to plasma membrane transport"/>
    <property type="evidence" value="ECO:0007669"/>
    <property type="project" value="TreeGrafter"/>
</dbReference>
<dbReference type="STRING" id="8022.A0A060Y192"/>
<dbReference type="GO" id="GO:0006887">
    <property type="term" value="P:exocytosis"/>
    <property type="evidence" value="ECO:0007669"/>
    <property type="project" value="TreeGrafter"/>
</dbReference>
<dbReference type="GO" id="GO:0005886">
    <property type="term" value="C:plasma membrane"/>
    <property type="evidence" value="ECO:0007669"/>
    <property type="project" value="TreeGrafter"/>
</dbReference>
<dbReference type="PANTHER" id="PTHR10241:SF22">
    <property type="entry name" value="SYNTAXIN-BINDING PROTEIN 5"/>
    <property type="match status" value="1"/>
</dbReference>
<dbReference type="GO" id="GO:0045159">
    <property type="term" value="F:myosin II binding"/>
    <property type="evidence" value="ECO:0007669"/>
    <property type="project" value="TreeGrafter"/>
</dbReference>
<reference evidence="1" key="2">
    <citation type="submission" date="2014-03" db="EMBL/GenBank/DDBJ databases">
        <authorList>
            <person name="Genoscope - CEA"/>
        </authorList>
    </citation>
    <scope>NUCLEOTIDE SEQUENCE</scope>
</reference>
<name>A0A060Y192_ONCMY</name>
<protein>
    <recommendedName>
        <fullName evidence="3">Syntaxin-binding protein 5-like</fullName>
    </recommendedName>
</protein>
<gene>
    <name evidence="1" type="ORF">GSONMT00012921001</name>
</gene>